<keyword evidence="1" id="KW-0812">Transmembrane</keyword>
<keyword evidence="3" id="KW-1185">Reference proteome</keyword>
<evidence type="ECO:0000313" key="3">
    <source>
        <dbReference type="Proteomes" id="UP001597417"/>
    </source>
</evidence>
<keyword evidence="1" id="KW-1133">Transmembrane helix</keyword>
<name>A0ABW5FQE7_9PSEU</name>
<feature type="transmembrane region" description="Helical" evidence="1">
    <location>
        <begin position="145"/>
        <end position="171"/>
    </location>
</feature>
<proteinExistence type="predicted"/>
<accession>A0ABW5FQE7</accession>
<sequence length="196" mass="21587">MTGTTLVARWWNLLFPGRNPLVRRWDRLERTVLVVAVLLVLVAVPFAGMLGSNTYAAESERARFETATRHQVTATLLVDAPPVNAGGRSTTLGETALVKGAWTRSDGTQATGNVLTVRGGLAGDRVSVWMDTADNPVPAPLREDIAMWNAIGTGVFSWLGFMALCGAGCWFAHLNFNRARYAEWEREWDREPRGSR</sequence>
<dbReference type="PANTHER" id="PTHR42305">
    <property type="entry name" value="MEMBRANE PROTEIN RV1733C-RELATED"/>
    <property type="match status" value="1"/>
</dbReference>
<reference evidence="3" key="1">
    <citation type="journal article" date="2019" name="Int. J. Syst. Evol. Microbiol.">
        <title>The Global Catalogue of Microorganisms (GCM) 10K type strain sequencing project: providing services to taxonomists for standard genome sequencing and annotation.</title>
        <authorList>
            <consortium name="The Broad Institute Genomics Platform"/>
            <consortium name="The Broad Institute Genome Sequencing Center for Infectious Disease"/>
            <person name="Wu L."/>
            <person name="Ma J."/>
        </authorList>
    </citation>
    <scope>NUCLEOTIDE SEQUENCE [LARGE SCALE GENOMIC DNA]</scope>
    <source>
        <strain evidence="3">CGMCC 4.7645</strain>
    </source>
</reference>
<dbReference type="PANTHER" id="PTHR42305:SF1">
    <property type="entry name" value="MEMBRANE PROTEIN RV1733C-RELATED"/>
    <property type="match status" value="1"/>
</dbReference>
<keyword evidence="1" id="KW-0472">Membrane</keyword>
<evidence type="ECO:0000313" key="2">
    <source>
        <dbReference type="EMBL" id="MFD2417076.1"/>
    </source>
</evidence>
<organism evidence="2 3">
    <name type="scientific">Amycolatopsis pigmentata</name>
    <dbReference type="NCBI Taxonomy" id="450801"/>
    <lineage>
        <taxon>Bacteria</taxon>
        <taxon>Bacillati</taxon>
        <taxon>Actinomycetota</taxon>
        <taxon>Actinomycetes</taxon>
        <taxon>Pseudonocardiales</taxon>
        <taxon>Pseudonocardiaceae</taxon>
        <taxon>Amycolatopsis</taxon>
    </lineage>
</organism>
<feature type="transmembrane region" description="Helical" evidence="1">
    <location>
        <begin position="32"/>
        <end position="51"/>
    </location>
</feature>
<evidence type="ECO:0000256" key="1">
    <source>
        <dbReference type="SAM" id="Phobius"/>
    </source>
</evidence>
<evidence type="ECO:0008006" key="4">
    <source>
        <dbReference type="Google" id="ProtNLM"/>
    </source>
</evidence>
<dbReference type="RefSeq" id="WP_378264443.1">
    <property type="nucleotide sequence ID" value="NZ_JBHUKR010000006.1"/>
</dbReference>
<protein>
    <recommendedName>
        <fullName evidence="4">Transmembrane protein</fullName>
    </recommendedName>
</protein>
<dbReference type="InterPro" id="IPR039708">
    <property type="entry name" value="MT1774/Rv1733c-like"/>
</dbReference>
<gene>
    <name evidence="2" type="ORF">ACFSXZ_12155</name>
</gene>
<dbReference type="EMBL" id="JBHUKR010000006">
    <property type="protein sequence ID" value="MFD2417076.1"/>
    <property type="molecule type" value="Genomic_DNA"/>
</dbReference>
<dbReference type="Proteomes" id="UP001597417">
    <property type="component" value="Unassembled WGS sequence"/>
</dbReference>
<comment type="caution">
    <text evidence="2">The sequence shown here is derived from an EMBL/GenBank/DDBJ whole genome shotgun (WGS) entry which is preliminary data.</text>
</comment>